<dbReference type="Pfam" id="PF14559">
    <property type="entry name" value="TPR_19"/>
    <property type="match status" value="1"/>
</dbReference>
<dbReference type="EMBL" id="CAMGYJ010000007">
    <property type="protein sequence ID" value="CAI0442091.1"/>
    <property type="molecule type" value="Genomic_DNA"/>
</dbReference>
<name>A0AAV0M891_9ROSI</name>
<dbReference type="InterPro" id="IPR011990">
    <property type="entry name" value="TPR-like_helical_dom_sf"/>
</dbReference>
<dbReference type="PANTHER" id="PTHR14027">
    <property type="entry name" value="RNA POLYMERASE-ASSOCIATED PROTEIN CTR9"/>
    <property type="match status" value="1"/>
</dbReference>
<dbReference type="GO" id="GO:0006368">
    <property type="term" value="P:transcription elongation by RNA polymerase II"/>
    <property type="evidence" value="ECO:0007669"/>
    <property type="project" value="TreeGrafter"/>
</dbReference>
<dbReference type="Proteomes" id="UP001154282">
    <property type="component" value="Unassembled WGS sequence"/>
</dbReference>
<dbReference type="SUPFAM" id="SSF48452">
    <property type="entry name" value="TPR-like"/>
    <property type="match status" value="1"/>
</dbReference>
<gene>
    <name evidence="4" type="ORF">LITE_LOCUS27136</name>
</gene>
<accession>A0AAV0M891</accession>
<keyword evidence="1" id="KW-0677">Repeat</keyword>
<dbReference type="Gene3D" id="1.25.40.10">
    <property type="entry name" value="Tetratricopeptide repeat domain"/>
    <property type="match status" value="1"/>
</dbReference>
<evidence type="ECO:0000256" key="3">
    <source>
        <dbReference type="SAM" id="MobiDB-lite"/>
    </source>
</evidence>
<dbReference type="GO" id="GO:0000993">
    <property type="term" value="F:RNA polymerase II complex binding"/>
    <property type="evidence" value="ECO:0007669"/>
    <property type="project" value="TreeGrafter"/>
</dbReference>
<dbReference type="AlphaFoldDB" id="A0AAV0M891"/>
<evidence type="ECO:0000313" key="5">
    <source>
        <dbReference type="Proteomes" id="UP001154282"/>
    </source>
</evidence>
<evidence type="ECO:0000313" key="4">
    <source>
        <dbReference type="EMBL" id="CAI0442091.1"/>
    </source>
</evidence>
<proteinExistence type="predicted"/>
<keyword evidence="2" id="KW-0802">TPR repeat</keyword>
<evidence type="ECO:0000256" key="1">
    <source>
        <dbReference type="ARBA" id="ARBA00022737"/>
    </source>
</evidence>
<sequence>MSISIAATATTAIVTRTSGGRVGHGRSSSNKNCSFFSFRIRCSDSNPKRGFGAPSDNNKAPCSYLSSLHFHCDFTSAAEKGSKRPQRKSNKQSGSLPTQAPGLSAGFDGKPKSSTADFDFEERLLAVRRSALEQKRADVVKEFGPIDYDAPIESEKKTIGTGTKIGVGVAVLVFGLVFALGDFLPTGNDSTTQEAMVVNKKLPEEEKATLENRLKQYESTLSISPKDPVALEGAAVTLAELGEYTRAASLLQDLANEKPNDPDVFRLLGEIKYELNDYEGSAGAYRMSAKVSKSTNFEVLRGLTNALLASKKPDEAVKFLLASRERLTSERSSAAGAKADDGQMKDQPEVVDPIQVDLLLGKAYSDWGHISDAASVYDQIISGHPNDFRGYLAKGVLLKENGNPGDAERMFIQARFFAPDRAKALVDRYARK</sequence>
<keyword evidence="5" id="KW-1185">Reference proteome</keyword>
<protein>
    <submittedName>
        <fullName evidence="4">Uncharacterized protein</fullName>
    </submittedName>
</protein>
<dbReference type="GO" id="GO:0006355">
    <property type="term" value="P:regulation of DNA-templated transcription"/>
    <property type="evidence" value="ECO:0007669"/>
    <property type="project" value="InterPro"/>
</dbReference>
<feature type="region of interest" description="Disordered" evidence="3">
    <location>
        <begin position="78"/>
        <end position="111"/>
    </location>
</feature>
<evidence type="ECO:0000256" key="2">
    <source>
        <dbReference type="ARBA" id="ARBA00022803"/>
    </source>
</evidence>
<dbReference type="GO" id="GO:0016593">
    <property type="term" value="C:Cdc73/Paf1 complex"/>
    <property type="evidence" value="ECO:0007669"/>
    <property type="project" value="TreeGrafter"/>
</dbReference>
<comment type="caution">
    <text evidence="4">The sequence shown here is derived from an EMBL/GenBank/DDBJ whole genome shotgun (WGS) entry which is preliminary data.</text>
</comment>
<reference evidence="4" key="1">
    <citation type="submission" date="2022-08" db="EMBL/GenBank/DDBJ databases">
        <authorList>
            <person name="Gutierrez-Valencia J."/>
        </authorList>
    </citation>
    <scope>NUCLEOTIDE SEQUENCE</scope>
</reference>
<dbReference type="InterPro" id="IPR031101">
    <property type="entry name" value="Ctr9"/>
</dbReference>
<dbReference type="PANTHER" id="PTHR14027:SF2">
    <property type="entry name" value="RNA POLYMERASE-ASSOCIATED PROTEIN CTR9 HOMOLOG"/>
    <property type="match status" value="1"/>
</dbReference>
<organism evidence="4 5">
    <name type="scientific">Linum tenue</name>
    <dbReference type="NCBI Taxonomy" id="586396"/>
    <lineage>
        <taxon>Eukaryota</taxon>
        <taxon>Viridiplantae</taxon>
        <taxon>Streptophyta</taxon>
        <taxon>Embryophyta</taxon>
        <taxon>Tracheophyta</taxon>
        <taxon>Spermatophyta</taxon>
        <taxon>Magnoliopsida</taxon>
        <taxon>eudicotyledons</taxon>
        <taxon>Gunneridae</taxon>
        <taxon>Pentapetalae</taxon>
        <taxon>rosids</taxon>
        <taxon>fabids</taxon>
        <taxon>Malpighiales</taxon>
        <taxon>Linaceae</taxon>
        <taxon>Linum</taxon>
    </lineage>
</organism>